<dbReference type="Proteomes" id="UP001054252">
    <property type="component" value="Unassembled WGS sequence"/>
</dbReference>
<name>A0AAV5IPI4_9ROSI</name>
<evidence type="ECO:0000313" key="3">
    <source>
        <dbReference type="Proteomes" id="UP001054252"/>
    </source>
</evidence>
<dbReference type="AlphaFoldDB" id="A0AAV5IPI4"/>
<protein>
    <submittedName>
        <fullName evidence="2">Uncharacterized protein</fullName>
    </submittedName>
</protein>
<keyword evidence="3" id="KW-1185">Reference proteome</keyword>
<sequence>MASASQKATRTSSCCADSTPVIAAVAASANVALERTVADRRDDQRPAKPTMPFLTHPVDPIPEPSTNASAKGTLSSLSLVLFVNFMKM</sequence>
<evidence type="ECO:0000256" key="1">
    <source>
        <dbReference type="SAM" id="MobiDB-lite"/>
    </source>
</evidence>
<evidence type="ECO:0000313" key="2">
    <source>
        <dbReference type="EMBL" id="GKV00541.1"/>
    </source>
</evidence>
<accession>A0AAV5IPI4</accession>
<feature type="compositionally biased region" description="Basic and acidic residues" evidence="1">
    <location>
        <begin position="36"/>
        <end position="46"/>
    </location>
</feature>
<reference evidence="2 3" key="1">
    <citation type="journal article" date="2021" name="Commun. Biol.">
        <title>The genome of Shorea leprosula (Dipterocarpaceae) highlights the ecological relevance of drought in aseasonal tropical rainforests.</title>
        <authorList>
            <person name="Ng K.K.S."/>
            <person name="Kobayashi M.J."/>
            <person name="Fawcett J.A."/>
            <person name="Hatakeyama M."/>
            <person name="Paape T."/>
            <person name="Ng C.H."/>
            <person name="Ang C.C."/>
            <person name="Tnah L.H."/>
            <person name="Lee C.T."/>
            <person name="Nishiyama T."/>
            <person name="Sese J."/>
            <person name="O'Brien M.J."/>
            <person name="Copetti D."/>
            <person name="Mohd Noor M.I."/>
            <person name="Ong R.C."/>
            <person name="Putra M."/>
            <person name="Sireger I.Z."/>
            <person name="Indrioko S."/>
            <person name="Kosugi Y."/>
            <person name="Izuno A."/>
            <person name="Isagi Y."/>
            <person name="Lee S.L."/>
            <person name="Shimizu K.K."/>
        </authorList>
    </citation>
    <scope>NUCLEOTIDE SEQUENCE [LARGE SCALE GENOMIC DNA]</scope>
    <source>
        <strain evidence="2">214</strain>
    </source>
</reference>
<comment type="caution">
    <text evidence="2">The sequence shown here is derived from an EMBL/GenBank/DDBJ whole genome shotgun (WGS) entry which is preliminary data.</text>
</comment>
<dbReference type="EMBL" id="BPVZ01000015">
    <property type="protein sequence ID" value="GKV00541.1"/>
    <property type="molecule type" value="Genomic_DNA"/>
</dbReference>
<gene>
    <name evidence="2" type="ORF">SLEP1_g13214</name>
</gene>
<organism evidence="2 3">
    <name type="scientific">Rubroshorea leprosula</name>
    <dbReference type="NCBI Taxonomy" id="152421"/>
    <lineage>
        <taxon>Eukaryota</taxon>
        <taxon>Viridiplantae</taxon>
        <taxon>Streptophyta</taxon>
        <taxon>Embryophyta</taxon>
        <taxon>Tracheophyta</taxon>
        <taxon>Spermatophyta</taxon>
        <taxon>Magnoliopsida</taxon>
        <taxon>eudicotyledons</taxon>
        <taxon>Gunneridae</taxon>
        <taxon>Pentapetalae</taxon>
        <taxon>rosids</taxon>
        <taxon>malvids</taxon>
        <taxon>Malvales</taxon>
        <taxon>Dipterocarpaceae</taxon>
        <taxon>Rubroshorea</taxon>
    </lineage>
</organism>
<proteinExistence type="predicted"/>
<feature type="region of interest" description="Disordered" evidence="1">
    <location>
        <begin position="36"/>
        <end position="70"/>
    </location>
</feature>